<dbReference type="RefSeq" id="WP_127197686.1">
    <property type="nucleotide sequence ID" value="NZ_RZNX01000001.1"/>
</dbReference>
<dbReference type="Proteomes" id="UP000272464">
    <property type="component" value="Unassembled WGS sequence"/>
</dbReference>
<keyword evidence="1" id="KW-0812">Transmembrane</keyword>
<feature type="domain" description="DUF4190" evidence="2">
    <location>
        <begin position="26"/>
        <end position="88"/>
    </location>
</feature>
<name>A0A3S1BBZ5_9BACL</name>
<dbReference type="OrthoDB" id="1955244at2"/>
<accession>A0A3S1BBZ5</accession>
<evidence type="ECO:0000313" key="3">
    <source>
        <dbReference type="EMBL" id="RUT35990.1"/>
    </source>
</evidence>
<evidence type="ECO:0000313" key="4">
    <source>
        <dbReference type="Proteomes" id="UP000272464"/>
    </source>
</evidence>
<dbReference type="InterPro" id="IPR025241">
    <property type="entry name" value="DUF4190"/>
</dbReference>
<keyword evidence="4" id="KW-1185">Reference proteome</keyword>
<feature type="transmembrane region" description="Helical" evidence="1">
    <location>
        <begin position="70"/>
        <end position="97"/>
    </location>
</feature>
<proteinExistence type="predicted"/>
<reference evidence="3 4" key="1">
    <citation type="submission" date="2018-12" db="EMBL/GenBank/DDBJ databases">
        <authorList>
            <person name="Sun L."/>
            <person name="Chen Z."/>
        </authorList>
    </citation>
    <scope>NUCLEOTIDE SEQUENCE [LARGE SCALE GENOMIC DNA]</scope>
    <source>
        <strain evidence="3 4">3-5-3</strain>
    </source>
</reference>
<feature type="transmembrane region" description="Helical" evidence="1">
    <location>
        <begin position="27"/>
        <end position="58"/>
    </location>
</feature>
<keyword evidence="1" id="KW-0472">Membrane</keyword>
<organism evidence="3 4">
    <name type="scientific">Paenibacillus zeisoli</name>
    <dbReference type="NCBI Taxonomy" id="2496267"/>
    <lineage>
        <taxon>Bacteria</taxon>
        <taxon>Bacillati</taxon>
        <taxon>Bacillota</taxon>
        <taxon>Bacilli</taxon>
        <taxon>Bacillales</taxon>
        <taxon>Paenibacillaceae</taxon>
        <taxon>Paenibacillus</taxon>
    </lineage>
</organism>
<comment type="caution">
    <text evidence="3">The sequence shown here is derived from an EMBL/GenBank/DDBJ whole genome shotgun (WGS) entry which is preliminary data.</text>
</comment>
<dbReference type="AlphaFoldDB" id="A0A3S1BBZ5"/>
<gene>
    <name evidence="3" type="ORF">EJP77_03035</name>
</gene>
<sequence>MNQPTDEPSTYERYHSHSTVRTNTKSIVSVVLGICSLLVPYLGSVLGIVAIICAILSFKEIRRGEEKGRTLSVAGLVCGIVGTVFYAIQILLFILAVGHV</sequence>
<dbReference type="Pfam" id="PF13828">
    <property type="entry name" value="DUF4190"/>
    <property type="match status" value="1"/>
</dbReference>
<evidence type="ECO:0000259" key="2">
    <source>
        <dbReference type="Pfam" id="PF13828"/>
    </source>
</evidence>
<evidence type="ECO:0000256" key="1">
    <source>
        <dbReference type="SAM" id="Phobius"/>
    </source>
</evidence>
<protein>
    <submittedName>
        <fullName evidence="3">DUF4190 domain-containing protein</fullName>
    </submittedName>
</protein>
<keyword evidence="1" id="KW-1133">Transmembrane helix</keyword>
<dbReference type="EMBL" id="RZNX01000001">
    <property type="protein sequence ID" value="RUT35990.1"/>
    <property type="molecule type" value="Genomic_DNA"/>
</dbReference>